<name>A0A1H8UCY6_9EURY</name>
<sequence length="224" mass="23538">MADEATTKGNTMYDKSLLAKSTGVSLGVVAVIGLLFLSTGTGLAVPIAGIGGFTIEADSIEGDDLVLYPDVVERDQGSDAPQAIMELQANRIEGMRLVKTIDLGGVSLDTLDGTARILIESGGTVETDQILIRSPGLNASEASFSGLRMTGSDSEDITETFQVTAPSEPVEGKTVDIDGGENPGIEMTDVEIHATYLATNQITLPDMELRVQYDADGDGEYEFG</sequence>
<feature type="transmembrane region" description="Helical" evidence="1">
    <location>
        <begin position="17"/>
        <end position="37"/>
    </location>
</feature>
<evidence type="ECO:0000313" key="2">
    <source>
        <dbReference type="EMBL" id="SEP01132.1"/>
    </source>
</evidence>
<evidence type="ECO:0000313" key="3">
    <source>
        <dbReference type="Proteomes" id="UP000198775"/>
    </source>
</evidence>
<gene>
    <name evidence="2" type="ORF">SAMN05216388_10276</name>
</gene>
<dbReference type="Proteomes" id="UP000198775">
    <property type="component" value="Unassembled WGS sequence"/>
</dbReference>
<reference evidence="3" key="1">
    <citation type="submission" date="2016-10" db="EMBL/GenBank/DDBJ databases">
        <authorList>
            <person name="Varghese N."/>
            <person name="Submissions S."/>
        </authorList>
    </citation>
    <scope>NUCLEOTIDE SEQUENCE [LARGE SCALE GENOMIC DNA]</scope>
    <source>
        <strain evidence="3">IBRC-M 10043</strain>
    </source>
</reference>
<dbReference type="Pfam" id="PF19741">
    <property type="entry name" value="DUF6230"/>
    <property type="match status" value="1"/>
</dbReference>
<dbReference type="AlphaFoldDB" id="A0A1H8UCY6"/>
<accession>A0A1H8UCY6</accession>
<protein>
    <submittedName>
        <fullName evidence="2">Uncharacterized protein</fullName>
    </submittedName>
</protein>
<evidence type="ECO:0000256" key="1">
    <source>
        <dbReference type="SAM" id="Phobius"/>
    </source>
</evidence>
<keyword evidence="1" id="KW-1133">Transmembrane helix</keyword>
<keyword evidence="3" id="KW-1185">Reference proteome</keyword>
<keyword evidence="1" id="KW-0472">Membrane</keyword>
<proteinExistence type="predicted"/>
<organism evidence="2 3">
    <name type="scientific">Halorientalis persicus</name>
    <dbReference type="NCBI Taxonomy" id="1367881"/>
    <lineage>
        <taxon>Archaea</taxon>
        <taxon>Methanobacteriati</taxon>
        <taxon>Methanobacteriota</taxon>
        <taxon>Stenosarchaea group</taxon>
        <taxon>Halobacteria</taxon>
        <taxon>Halobacteriales</taxon>
        <taxon>Haloarculaceae</taxon>
        <taxon>Halorientalis</taxon>
    </lineage>
</organism>
<dbReference type="EMBL" id="FOCX01000027">
    <property type="protein sequence ID" value="SEP01132.1"/>
    <property type="molecule type" value="Genomic_DNA"/>
</dbReference>
<keyword evidence="1" id="KW-0812">Transmembrane</keyword>
<dbReference type="InterPro" id="IPR046198">
    <property type="entry name" value="DUF6230"/>
</dbReference>